<keyword evidence="1" id="KW-1133">Transmembrane helix</keyword>
<feature type="transmembrane region" description="Helical" evidence="1">
    <location>
        <begin position="6"/>
        <end position="38"/>
    </location>
</feature>
<dbReference type="AlphaFoldDB" id="A0A1W2BQ05"/>
<reference evidence="2 3" key="1">
    <citation type="submission" date="2017-04" db="EMBL/GenBank/DDBJ databases">
        <authorList>
            <person name="Afonso C.L."/>
            <person name="Miller P.J."/>
            <person name="Scott M.A."/>
            <person name="Spackman E."/>
            <person name="Goraichik I."/>
            <person name="Dimitrov K.M."/>
            <person name="Suarez D.L."/>
            <person name="Swayne D.E."/>
        </authorList>
    </citation>
    <scope>NUCLEOTIDE SEQUENCE [LARGE SCALE GENOMIC DNA]</scope>
    <source>
        <strain evidence="2 3">CGMCC 1.12708</strain>
    </source>
</reference>
<evidence type="ECO:0000313" key="3">
    <source>
        <dbReference type="Proteomes" id="UP000192393"/>
    </source>
</evidence>
<feature type="transmembrane region" description="Helical" evidence="1">
    <location>
        <begin position="74"/>
        <end position="91"/>
    </location>
</feature>
<dbReference type="STRING" id="1434700.SAMN06296427_10734"/>
<gene>
    <name evidence="2" type="ORF">SAMN06296427_10734</name>
</gene>
<name>A0A1W2BQ05_9FLAO</name>
<evidence type="ECO:0000256" key="1">
    <source>
        <dbReference type="SAM" id="Phobius"/>
    </source>
</evidence>
<dbReference type="PIRSF" id="PIRSF016789">
    <property type="entry name" value="DUF454"/>
    <property type="match status" value="1"/>
</dbReference>
<accession>A0A1W2BQ05</accession>
<dbReference type="PANTHER" id="PTHR35813">
    <property type="entry name" value="INNER MEMBRANE PROTEIN YBAN"/>
    <property type="match status" value="1"/>
</dbReference>
<feature type="transmembrane region" description="Helical" evidence="1">
    <location>
        <begin position="97"/>
        <end position="116"/>
    </location>
</feature>
<keyword evidence="1" id="KW-0812">Transmembrane</keyword>
<dbReference type="RefSeq" id="WP_084017723.1">
    <property type="nucleotide sequence ID" value="NZ_FWXS01000007.1"/>
</dbReference>
<proteinExistence type="predicted"/>
<protein>
    <recommendedName>
        <fullName evidence="4">Inner membrane protein</fullName>
    </recommendedName>
</protein>
<evidence type="ECO:0008006" key="4">
    <source>
        <dbReference type="Google" id="ProtNLM"/>
    </source>
</evidence>
<sequence length="123" mass="14312">MKIFLVILGFISLGIGIAGIFLPILPTTPFLLLTVFCFSRGSERFHNWFIETKVYKKYVLNYKKKKAMTLREKLVLLLSVFAMLSISFYFAPPYWWLRLMLASVMIGHVIYFGFVVKTTRVSD</sequence>
<dbReference type="PANTHER" id="PTHR35813:SF1">
    <property type="entry name" value="INNER MEMBRANE PROTEIN YBAN"/>
    <property type="match status" value="1"/>
</dbReference>
<dbReference type="OrthoDB" id="9813800at2"/>
<dbReference type="InterPro" id="IPR007401">
    <property type="entry name" value="DUF454"/>
</dbReference>
<organism evidence="2 3">
    <name type="scientific">Moheibacter sediminis</name>
    <dbReference type="NCBI Taxonomy" id="1434700"/>
    <lineage>
        <taxon>Bacteria</taxon>
        <taxon>Pseudomonadati</taxon>
        <taxon>Bacteroidota</taxon>
        <taxon>Flavobacteriia</taxon>
        <taxon>Flavobacteriales</taxon>
        <taxon>Weeksellaceae</taxon>
        <taxon>Moheibacter</taxon>
    </lineage>
</organism>
<dbReference type="EMBL" id="FWXS01000007">
    <property type="protein sequence ID" value="SMC74973.1"/>
    <property type="molecule type" value="Genomic_DNA"/>
</dbReference>
<evidence type="ECO:0000313" key="2">
    <source>
        <dbReference type="EMBL" id="SMC74973.1"/>
    </source>
</evidence>
<dbReference type="Proteomes" id="UP000192393">
    <property type="component" value="Unassembled WGS sequence"/>
</dbReference>
<dbReference type="Pfam" id="PF04304">
    <property type="entry name" value="DUF454"/>
    <property type="match status" value="1"/>
</dbReference>
<dbReference type="GO" id="GO:0005886">
    <property type="term" value="C:plasma membrane"/>
    <property type="evidence" value="ECO:0007669"/>
    <property type="project" value="TreeGrafter"/>
</dbReference>
<keyword evidence="3" id="KW-1185">Reference proteome</keyword>
<keyword evidence="1" id="KW-0472">Membrane</keyword>